<protein>
    <submittedName>
        <fullName evidence="2">Uncharacterized protein</fullName>
    </submittedName>
</protein>
<evidence type="ECO:0000313" key="3">
    <source>
        <dbReference type="Proteomes" id="UP000092839"/>
    </source>
</evidence>
<reference evidence="2 3" key="1">
    <citation type="submission" date="2016-07" db="EMBL/GenBank/DDBJ databases">
        <title>Complete genome sequence of Bradyrhizobium icense LMTR 13T, a potential inoculant strain isolated from lima bean (Phaseolus lunatus) in Peru.</title>
        <authorList>
            <person name="Ormeno-Orrillo E."/>
            <person name="Duran D."/>
            <person name="Rogel M.A."/>
            <person name="Rey L."/>
            <person name="Imperial J."/>
            <person name="Ruiz-Argueso T."/>
            <person name="Martinez-Romero E."/>
        </authorList>
    </citation>
    <scope>NUCLEOTIDE SEQUENCE [LARGE SCALE GENOMIC DNA]</scope>
    <source>
        <strain evidence="2 3">LMTR 13</strain>
    </source>
</reference>
<dbReference type="EMBL" id="CP016428">
    <property type="protein sequence ID" value="ANW00288.1"/>
    <property type="molecule type" value="Genomic_DNA"/>
</dbReference>
<evidence type="ECO:0000256" key="1">
    <source>
        <dbReference type="SAM" id="MobiDB-lite"/>
    </source>
</evidence>
<sequence length="83" mass="9300">MGREKDADKSALERHGDKSGDVARLNRAYEEALRALYLVDRNDPITEMVAKKIIEIGQTGIDDPKRLCAESLKQLGIDRRSTS</sequence>
<organism evidence="2 3">
    <name type="scientific">Bradyrhizobium icense</name>
    <dbReference type="NCBI Taxonomy" id="1274631"/>
    <lineage>
        <taxon>Bacteria</taxon>
        <taxon>Pseudomonadati</taxon>
        <taxon>Pseudomonadota</taxon>
        <taxon>Alphaproteobacteria</taxon>
        <taxon>Hyphomicrobiales</taxon>
        <taxon>Nitrobacteraceae</taxon>
        <taxon>Bradyrhizobium</taxon>
    </lineage>
</organism>
<name>A0A1B1UBZ7_9BRAD</name>
<dbReference type="Proteomes" id="UP000092839">
    <property type="component" value="Chromosome"/>
</dbReference>
<accession>A0A1B1UBZ7</accession>
<dbReference type="KEGG" id="bic:LMTR13_09005"/>
<proteinExistence type="predicted"/>
<gene>
    <name evidence="2" type="ORF">LMTR13_09005</name>
</gene>
<keyword evidence="3" id="KW-1185">Reference proteome</keyword>
<dbReference type="AlphaFoldDB" id="A0A1B1UBZ7"/>
<feature type="region of interest" description="Disordered" evidence="1">
    <location>
        <begin position="1"/>
        <end position="20"/>
    </location>
</feature>
<evidence type="ECO:0000313" key="2">
    <source>
        <dbReference type="EMBL" id="ANW00288.1"/>
    </source>
</evidence>